<accession>A0A0L8FI24</accession>
<dbReference type="AlphaFoldDB" id="A0A0L8FI24"/>
<organism evidence="1">
    <name type="scientific">Octopus bimaculoides</name>
    <name type="common">California two-spotted octopus</name>
    <dbReference type="NCBI Taxonomy" id="37653"/>
    <lineage>
        <taxon>Eukaryota</taxon>
        <taxon>Metazoa</taxon>
        <taxon>Spiralia</taxon>
        <taxon>Lophotrochozoa</taxon>
        <taxon>Mollusca</taxon>
        <taxon>Cephalopoda</taxon>
        <taxon>Coleoidea</taxon>
        <taxon>Octopodiformes</taxon>
        <taxon>Octopoda</taxon>
        <taxon>Incirrata</taxon>
        <taxon>Octopodidae</taxon>
        <taxon>Octopus</taxon>
    </lineage>
</organism>
<proteinExistence type="predicted"/>
<protein>
    <submittedName>
        <fullName evidence="1">Uncharacterized protein</fullName>
    </submittedName>
</protein>
<sequence>MSDVLHRRGFLERLRKGTGNFVRKFIPCFTRQNLGDLTESETDLTPSIYSDFSSLALSSVTDDSTRNRNQSALTHEPDFTPTETILQDFDLFQRRSLEDFSSIHADTCDELFDEQIDFDDNNSNEHTTPCIPLIVRDFFKESSIHLKHFSRVIVYSADGHVTMSINLS</sequence>
<evidence type="ECO:0000313" key="1">
    <source>
        <dbReference type="EMBL" id="KOF63320.1"/>
    </source>
</evidence>
<dbReference type="KEGG" id="obi:106883218"/>
<gene>
    <name evidence="1" type="ORF">OCBIM_22019514mg</name>
</gene>
<name>A0A0L8FI24_OCTBM</name>
<dbReference type="EMBL" id="KQ431182">
    <property type="protein sequence ID" value="KOF63320.1"/>
    <property type="molecule type" value="Genomic_DNA"/>
</dbReference>
<reference evidence="1" key="1">
    <citation type="submission" date="2015-07" db="EMBL/GenBank/DDBJ databases">
        <title>MeaNS - Measles Nucleotide Surveillance Program.</title>
        <authorList>
            <person name="Tran T."/>
            <person name="Druce J."/>
        </authorList>
    </citation>
    <scope>NUCLEOTIDE SEQUENCE</scope>
    <source>
        <strain evidence="1">UCB-OBI-ISO-001</strain>
        <tissue evidence="1">Gonad</tissue>
    </source>
</reference>